<evidence type="ECO:0000256" key="4">
    <source>
        <dbReference type="ARBA" id="ARBA00023002"/>
    </source>
</evidence>
<keyword evidence="3" id="KW-0274">FAD</keyword>
<evidence type="ECO:0000256" key="1">
    <source>
        <dbReference type="ARBA" id="ARBA00001974"/>
    </source>
</evidence>
<proteinExistence type="predicted"/>
<evidence type="ECO:0000256" key="2">
    <source>
        <dbReference type="ARBA" id="ARBA00022630"/>
    </source>
</evidence>
<evidence type="ECO:0000256" key="3">
    <source>
        <dbReference type="ARBA" id="ARBA00022827"/>
    </source>
</evidence>
<sequence>MPNKEKVIIIGAGHSGGIVSILLRKEGFSGEITIIGNEELLPYQRPQLSKSYLKGEIEFKRLQLRSKEFYEEKKINLV</sequence>
<keyword evidence="4" id="KW-0560">Oxidoreductase</keyword>
<protein>
    <recommendedName>
        <fullName evidence="5">FAD/NAD(P)-binding domain-containing protein</fullName>
    </recommendedName>
</protein>
<dbReference type="InterPro" id="IPR036188">
    <property type="entry name" value="FAD/NAD-bd_sf"/>
</dbReference>
<name>A0A383C132_9ZZZZ</name>
<dbReference type="PANTHER" id="PTHR43557:SF2">
    <property type="entry name" value="RIESKE DOMAIN-CONTAINING PROTEIN-RELATED"/>
    <property type="match status" value="1"/>
</dbReference>
<dbReference type="PANTHER" id="PTHR43557">
    <property type="entry name" value="APOPTOSIS-INDUCING FACTOR 1"/>
    <property type="match status" value="1"/>
</dbReference>
<dbReference type="SUPFAM" id="SSF51905">
    <property type="entry name" value="FAD/NAD(P)-binding domain"/>
    <property type="match status" value="1"/>
</dbReference>
<comment type="cofactor">
    <cofactor evidence="1">
        <name>FAD</name>
        <dbReference type="ChEBI" id="CHEBI:57692"/>
    </cofactor>
</comment>
<dbReference type="Gene3D" id="3.50.50.60">
    <property type="entry name" value="FAD/NAD(P)-binding domain"/>
    <property type="match status" value="1"/>
</dbReference>
<feature type="non-terminal residue" evidence="6">
    <location>
        <position position="78"/>
    </location>
</feature>
<dbReference type="EMBL" id="UINC01205106">
    <property type="protein sequence ID" value="SVE26127.1"/>
    <property type="molecule type" value="Genomic_DNA"/>
</dbReference>
<dbReference type="InterPro" id="IPR050446">
    <property type="entry name" value="FAD-oxidoreductase/Apoptosis"/>
</dbReference>
<evidence type="ECO:0000313" key="6">
    <source>
        <dbReference type="EMBL" id="SVE26127.1"/>
    </source>
</evidence>
<keyword evidence="2" id="KW-0285">Flavoprotein</keyword>
<accession>A0A383C132</accession>
<reference evidence="6" key="1">
    <citation type="submission" date="2018-05" db="EMBL/GenBank/DDBJ databases">
        <authorList>
            <person name="Lanie J.A."/>
            <person name="Ng W.-L."/>
            <person name="Kazmierczak K.M."/>
            <person name="Andrzejewski T.M."/>
            <person name="Davidsen T.M."/>
            <person name="Wayne K.J."/>
            <person name="Tettelin H."/>
            <person name="Glass J.I."/>
            <person name="Rusch D."/>
            <person name="Podicherti R."/>
            <person name="Tsui H.-C.T."/>
            <person name="Winkler M.E."/>
        </authorList>
    </citation>
    <scope>NUCLEOTIDE SEQUENCE</scope>
</reference>
<dbReference type="AlphaFoldDB" id="A0A383C132"/>
<gene>
    <name evidence="6" type="ORF">METZ01_LOCUS478981</name>
</gene>
<feature type="domain" description="FAD/NAD(P)-binding" evidence="5">
    <location>
        <begin position="6"/>
        <end position="63"/>
    </location>
</feature>
<dbReference type="GO" id="GO:0005737">
    <property type="term" value="C:cytoplasm"/>
    <property type="evidence" value="ECO:0007669"/>
    <property type="project" value="TreeGrafter"/>
</dbReference>
<dbReference type="GO" id="GO:0016651">
    <property type="term" value="F:oxidoreductase activity, acting on NAD(P)H"/>
    <property type="evidence" value="ECO:0007669"/>
    <property type="project" value="TreeGrafter"/>
</dbReference>
<evidence type="ECO:0000259" key="5">
    <source>
        <dbReference type="Pfam" id="PF07992"/>
    </source>
</evidence>
<organism evidence="6">
    <name type="scientific">marine metagenome</name>
    <dbReference type="NCBI Taxonomy" id="408172"/>
    <lineage>
        <taxon>unclassified sequences</taxon>
        <taxon>metagenomes</taxon>
        <taxon>ecological metagenomes</taxon>
    </lineage>
</organism>
<dbReference type="InterPro" id="IPR023753">
    <property type="entry name" value="FAD/NAD-binding_dom"/>
</dbReference>
<dbReference type="Pfam" id="PF07992">
    <property type="entry name" value="Pyr_redox_2"/>
    <property type="match status" value="1"/>
</dbReference>